<keyword evidence="1" id="KW-0732">Signal</keyword>
<dbReference type="RefSeq" id="WP_263413851.1">
    <property type="nucleotide sequence ID" value="NZ_BAABBH010000001.1"/>
</dbReference>
<accession>A0ABW9KFW0</accession>
<dbReference type="Pfam" id="PF03009">
    <property type="entry name" value="GDPD"/>
    <property type="match status" value="2"/>
</dbReference>
<gene>
    <name evidence="3" type="ORF">ACK2TP_02290</name>
</gene>
<dbReference type="InterPro" id="IPR030395">
    <property type="entry name" value="GP_PDE_dom"/>
</dbReference>
<protein>
    <submittedName>
        <fullName evidence="3">Glycerophosphodiester phosphodiesterase family protein</fullName>
    </submittedName>
</protein>
<sequence>MKRALFLLGFVFGVLLPLVAQQPGSAAPASASSMPADTVTKPNPFLTLMQKAAAHAQQHGALTPVLSPLDRTVAPAAFTPNALEAQRHLTAETVPVDALHRRGVRIVPWTTNDPEQMRAVIRTGVDGLISDRPDLLQRVVAEERAATPNDPRWKTFIVSAHRGGRGLRPENTLPSFESGLDQLATELETDTGVSTDGVSLISHDQFYNPQSCRRADGKPYTLDNRIYLKDVSTQEAQHTLICDKLHASAFPDQRNDLALSPVAVAFSEHEHRPHPYAPTYAAELFRFVAFYADYYTNGPGRNTPHAAERAANARTVHFNIETKLFPNDLPPEVKRMQEPGVPLELIQNHTREPQAFVDALAGTIQREHMESRCDIQSFDFRTLLLVEEQYPKILTVYLTQSPTLLRTAFTPAALRPE</sequence>
<evidence type="ECO:0000259" key="2">
    <source>
        <dbReference type="PROSITE" id="PS51704"/>
    </source>
</evidence>
<reference evidence="3 4" key="1">
    <citation type="submission" date="2024-12" db="EMBL/GenBank/DDBJ databases">
        <authorList>
            <person name="Lee Y."/>
        </authorList>
    </citation>
    <scope>NUCLEOTIDE SEQUENCE [LARGE SCALE GENOMIC DNA]</scope>
    <source>
        <strain evidence="3 4">03SUJ4</strain>
    </source>
</reference>
<dbReference type="Proteomes" id="UP001634747">
    <property type="component" value="Unassembled WGS sequence"/>
</dbReference>
<dbReference type="Gene3D" id="3.20.20.190">
    <property type="entry name" value="Phosphatidylinositol (PI) phosphodiesterase"/>
    <property type="match status" value="3"/>
</dbReference>
<evidence type="ECO:0000256" key="1">
    <source>
        <dbReference type="SAM" id="SignalP"/>
    </source>
</evidence>
<organism evidence="3 4">
    <name type="scientific">Terriglobus aquaticus</name>
    <dbReference type="NCBI Taxonomy" id="940139"/>
    <lineage>
        <taxon>Bacteria</taxon>
        <taxon>Pseudomonadati</taxon>
        <taxon>Acidobacteriota</taxon>
        <taxon>Terriglobia</taxon>
        <taxon>Terriglobales</taxon>
        <taxon>Acidobacteriaceae</taxon>
        <taxon>Terriglobus</taxon>
    </lineage>
</organism>
<feature type="signal peptide" evidence="1">
    <location>
        <begin position="1"/>
        <end position="20"/>
    </location>
</feature>
<dbReference type="InterPro" id="IPR017946">
    <property type="entry name" value="PLC-like_Pdiesterase_TIM-brl"/>
</dbReference>
<feature type="domain" description="GP-PDE" evidence="2">
    <location>
        <begin position="156"/>
        <end position="417"/>
    </location>
</feature>
<dbReference type="PROSITE" id="PS51704">
    <property type="entry name" value="GP_PDE"/>
    <property type="match status" value="1"/>
</dbReference>
<keyword evidence="4" id="KW-1185">Reference proteome</keyword>
<feature type="chain" id="PRO_5045421005" evidence="1">
    <location>
        <begin position="21"/>
        <end position="417"/>
    </location>
</feature>
<proteinExistence type="predicted"/>
<dbReference type="PANTHER" id="PTHR46211">
    <property type="entry name" value="GLYCEROPHOSPHORYL DIESTER PHOSPHODIESTERASE"/>
    <property type="match status" value="1"/>
</dbReference>
<evidence type="ECO:0000313" key="3">
    <source>
        <dbReference type="EMBL" id="MFN2974585.1"/>
    </source>
</evidence>
<evidence type="ECO:0000313" key="4">
    <source>
        <dbReference type="Proteomes" id="UP001634747"/>
    </source>
</evidence>
<dbReference type="PANTHER" id="PTHR46211:SF14">
    <property type="entry name" value="GLYCEROPHOSPHODIESTER PHOSPHODIESTERASE"/>
    <property type="match status" value="1"/>
</dbReference>
<dbReference type="EMBL" id="JBJYXY010000001">
    <property type="protein sequence ID" value="MFN2974585.1"/>
    <property type="molecule type" value="Genomic_DNA"/>
</dbReference>
<name>A0ABW9KFW0_9BACT</name>
<comment type="caution">
    <text evidence="3">The sequence shown here is derived from an EMBL/GenBank/DDBJ whole genome shotgun (WGS) entry which is preliminary data.</text>
</comment>
<dbReference type="SUPFAM" id="SSF51695">
    <property type="entry name" value="PLC-like phosphodiesterases"/>
    <property type="match status" value="2"/>
</dbReference>